<evidence type="ECO:0000313" key="4">
    <source>
        <dbReference type="Proteomes" id="UP000008281"/>
    </source>
</evidence>
<sequence length="307" mass="36265">MVPVSLRSPIPKLGELPIIFLEKVLDRLDLISQLNLRKVSHDLRKVVDSRKSPIEKIWIKYGSSGISVKLDVWDKKEHRYRRHRMTLESFISILQNRKLYLQEFSIETWCDVDLGICEDCSSQGKQIRDGFNSLRHNLQVKRFRSECHEIDMMTILKKLQPGSFKEWELGCMWHGFVPLHWRIPEEITSSNQWKRLKRFYLDESTVSVPIEHLFHLDWFHVELPLASMDDLMKLRDNSHNSASFKEGWVEFCGTTLKEQAIKERLNLVPNPDPEKQELLFHGIDTSEEGLDIELWSGNIFFYKPYNP</sequence>
<dbReference type="CDD" id="cd22150">
    <property type="entry name" value="F-box_CeFBXA-like"/>
    <property type="match status" value="1"/>
</dbReference>
<dbReference type="GO" id="GO:0045087">
    <property type="term" value="P:innate immune response"/>
    <property type="evidence" value="ECO:0007669"/>
    <property type="project" value="TreeGrafter"/>
</dbReference>
<dbReference type="InterPro" id="IPR001810">
    <property type="entry name" value="F-box_dom"/>
</dbReference>
<dbReference type="InterPro" id="IPR002900">
    <property type="entry name" value="DUF38/FTH_CAE_spp"/>
</dbReference>
<dbReference type="HOGENOM" id="CLU_906856_0_0_1"/>
<dbReference type="SMART" id="SM00256">
    <property type="entry name" value="FBOX"/>
    <property type="match status" value="1"/>
</dbReference>
<evidence type="ECO:0000313" key="5">
    <source>
        <dbReference type="Proteomes" id="UP000483820"/>
    </source>
</evidence>
<evidence type="ECO:0000259" key="1">
    <source>
        <dbReference type="PROSITE" id="PS50181"/>
    </source>
</evidence>
<dbReference type="OMA" id="FINIGSH"/>
<name>E3M6Y0_CAERE</name>
<dbReference type="RefSeq" id="XP_003108317.1">
    <property type="nucleotide sequence ID" value="XM_003108269.1"/>
</dbReference>
<proteinExistence type="predicted"/>
<dbReference type="GeneID" id="9828732"/>
<dbReference type="Proteomes" id="UP000008281">
    <property type="component" value="Unassembled WGS sequence"/>
</dbReference>
<dbReference type="OrthoDB" id="5910802at2759"/>
<dbReference type="CTD" id="9828732"/>
<accession>E3M6Y0</accession>
<keyword evidence="4" id="KW-1185">Reference proteome</keyword>
<feature type="domain" description="F-box" evidence="1">
    <location>
        <begin position="10"/>
        <end position="61"/>
    </location>
</feature>
<dbReference type="PROSITE" id="PS50181">
    <property type="entry name" value="FBOX"/>
    <property type="match status" value="1"/>
</dbReference>
<dbReference type="EMBL" id="WUAV01000004">
    <property type="protein sequence ID" value="KAF1758204.1"/>
    <property type="molecule type" value="Genomic_DNA"/>
</dbReference>
<organism evidence="4">
    <name type="scientific">Caenorhabditis remanei</name>
    <name type="common">Caenorhabditis vulgaris</name>
    <dbReference type="NCBI Taxonomy" id="31234"/>
    <lineage>
        <taxon>Eukaryota</taxon>
        <taxon>Metazoa</taxon>
        <taxon>Ecdysozoa</taxon>
        <taxon>Nematoda</taxon>
        <taxon>Chromadorea</taxon>
        <taxon>Rhabditida</taxon>
        <taxon>Rhabditina</taxon>
        <taxon>Rhabditomorpha</taxon>
        <taxon>Rhabditoidea</taxon>
        <taxon>Rhabditidae</taxon>
        <taxon>Peloderinae</taxon>
        <taxon>Caenorhabditis</taxon>
    </lineage>
</organism>
<dbReference type="Pfam" id="PF01827">
    <property type="entry name" value="FTH"/>
    <property type="match status" value="1"/>
</dbReference>
<dbReference type="AlphaFoldDB" id="E3M6Y0"/>
<dbReference type="InterPro" id="IPR040161">
    <property type="entry name" value="FB224"/>
</dbReference>
<gene>
    <name evidence="2" type="ORF">CRE_10040</name>
    <name evidence="3" type="ORF">GCK72_014662</name>
</gene>
<dbReference type="Proteomes" id="UP000483820">
    <property type="component" value="Chromosome IV"/>
</dbReference>
<reference evidence="2" key="1">
    <citation type="submission" date="2007-07" db="EMBL/GenBank/DDBJ databases">
        <title>PCAP assembly of the Caenorhabditis remanei genome.</title>
        <authorList>
            <consortium name="The Caenorhabditis remanei Sequencing Consortium"/>
            <person name="Wilson R.K."/>
        </authorList>
    </citation>
    <scope>NUCLEOTIDE SEQUENCE [LARGE SCALE GENOMIC DNA]</scope>
    <source>
        <strain evidence="2">PB4641</strain>
    </source>
</reference>
<dbReference type="PANTHER" id="PTHR23015:SF4">
    <property type="entry name" value="DUF38 DOMAIN-CONTAINING PROTEIN-RELATED"/>
    <property type="match status" value="1"/>
</dbReference>
<evidence type="ECO:0000313" key="2">
    <source>
        <dbReference type="EMBL" id="EFO93117.1"/>
    </source>
</evidence>
<dbReference type="InParanoid" id="E3M6Y0"/>
<dbReference type="KEGG" id="crq:GCK72_014662"/>
<reference evidence="3 5" key="2">
    <citation type="submission" date="2019-12" db="EMBL/GenBank/DDBJ databases">
        <title>Chromosome-level assembly of the Caenorhabditis remanei genome.</title>
        <authorList>
            <person name="Teterina A.A."/>
            <person name="Willis J.H."/>
            <person name="Phillips P.C."/>
        </authorList>
    </citation>
    <scope>NUCLEOTIDE SEQUENCE [LARGE SCALE GENOMIC DNA]</scope>
    <source>
        <strain evidence="3 5">PX506</strain>
        <tissue evidence="3">Whole organism</tissue>
    </source>
</reference>
<dbReference type="PANTHER" id="PTHR23015">
    <property type="entry name" value="UNCHARACTERIZED C.ELEGANS PROTEIN"/>
    <property type="match status" value="1"/>
</dbReference>
<dbReference type="Pfam" id="PF00646">
    <property type="entry name" value="F-box"/>
    <property type="match status" value="1"/>
</dbReference>
<protein>
    <recommendedName>
        <fullName evidence="1">F-box domain-containing protein</fullName>
    </recommendedName>
</protein>
<evidence type="ECO:0000313" key="3">
    <source>
        <dbReference type="EMBL" id="KAF1758204.1"/>
    </source>
</evidence>
<dbReference type="EMBL" id="DS268426">
    <property type="protein sequence ID" value="EFO93117.1"/>
    <property type="molecule type" value="Genomic_DNA"/>
</dbReference>